<dbReference type="SUPFAM" id="SSF75005">
    <property type="entry name" value="Arabinanase/levansucrase/invertase"/>
    <property type="match status" value="1"/>
</dbReference>
<evidence type="ECO:0000256" key="6">
    <source>
        <dbReference type="RuleBase" id="RU361187"/>
    </source>
</evidence>
<evidence type="ECO:0000256" key="5">
    <source>
        <dbReference type="PIRSR" id="PIRSR606710-2"/>
    </source>
</evidence>
<dbReference type="AlphaFoldDB" id="A0A0D8JEI0"/>
<dbReference type="PATRIC" id="fig|1544798.3.peg.1596"/>
<protein>
    <recommendedName>
        <fullName evidence="7">Beta-xylosidase C-terminal Concanavalin A-like domain-containing protein</fullName>
    </recommendedName>
</protein>
<feature type="domain" description="Beta-xylosidase C-terminal Concanavalin A-like" evidence="7">
    <location>
        <begin position="334"/>
        <end position="527"/>
    </location>
</feature>
<evidence type="ECO:0000256" key="2">
    <source>
        <dbReference type="ARBA" id="ARBA00022801"/>
    </source>
</evidence>
<accession>A0A0D8JEI0</accession>
<proteinExistence type="inferred from homology"/>
<comment type="similarity">
    <text evidence="1 6">Belongs to the glycosyl hydrolase 43 family.</text>
</comment>
<feature type="site" description="Important for catalytic activity, responsible for pKa modulation of the active site Glu and correct orientation of both the proton donor and substrate" evidence="5">
    <location>
        <position position="123"/>
    </location>
</feature>
<dbReference type="InterPro" id="IPR006710">
    <property type="entry name" value="Glyco_hydro_43"/>
</dbReference>
<dbReference type="Pfam" id="PF17851">
    <property type="entry name" value="GH43_C2"/>
    <property type="match status" value="1"/>
</dbReference>
<feature type="active site" description="Proton acceptor" evidence="4">
    <location>
        <position position="18"/>
    </location>
</feature>
<reference evidence="8 9" key="1">
    <citation type="submission" date="2014-09" db="EMBL/GenBank/DDBJ databases">
        <title>Draft Genome Sequence of Draconibacterium sp. JN14CK-3.</title>
        <authorList>
            <person name="Dong C."/>
            <person name="Lai Q."/>
            <person name="Shao Z."/>
        </authorList>
    </citation>
    <scope>NUCLEOTIDE SEQUENCE [LARGE SCALE GENOMIC DNA]</scope>
    <source>
        <strain evidence="8 9">JN14CK-3</strain>
    </source>
</reference>
<dbReference type="SUPFAM" id="SSF49899">
    <property type="entry name" value="Concanavalin A-like lectins/glucanases"/>
    <property type="match status" value="1"/>
</dbReference>
<dbReference type="PANTHER" id="PTHR42812:SF5">
    <property type="entry name" value="ENDO-ARABINASE"/>
    <property type="match status" value="1"/>
</dbReference>
<dbReference type="GO" id="GO:0004553">
    <property type="term" value="F:hydrolase activity, hydrolyzing O-glycosyl compounds"/>
    <property type="evidence" value="ECO:0007669"/>
    <property type="project" value="InterPro"/>
</dbReference>
<dbReference type="STRING" id="1544798.LH29_07965"/>
<dbReference type="Gene3D" id="2.115.10.20">
    <property type="entry name" value="Glycosyl hydrolase domain, family 43"/>
    <property type="match status" value="1"/>
</dbReference>
<gene>
    <name evidence="8" type="ORF">LH29_07965</name>
</gene>
<dbReference type="CDD" id="cd18617">
    <property type="entry name" value="GH43_XynB-like"/>
    <property type="match status" value="1"/>
</dbReference>
<evidence type="ECO:0000256" key="3">
    <source>
        <dbReference type="ARBA" id="ARBA00023295"/>
    </source>
</evidence>
<dbReference type="PANTHER" id="PTHR42812">
    <property type="entry name" value="BETA-XYLOSIDASE"/>
    <property type="match status" value="1"/>
</dbReference>
<sequence>MAQFETYTNPIIPGFYPDPSVCRVGDDYYLVNSSFEWWPGIPVWHSRDLVNWNHIGHAIHRKGQICTNPNIWAPTIRYHQGKFYVICTERPGSVFFVTADNPAGPWSDAVYFDIDKEKVSAIDPSLFWDEDGTCWLASNDRNKSGTIKHWVWIQKVDLKPVNRGGRLEASFVGERNYICDGSGVGPDNYAEGPHLFKVDGFYYLMIAEGGTWDNHAVSFLRTDDLEKSAEDWEYCPFNPVLTHRDKQSPISATGHADMVETQNGDWWLVHLGVRKQDGKHKLGRETFLVPLQWKTDSLGRKWPLANPDKGNKTLMEDQWPNLSWSPEKQRANIDEFQNGTLGLQYNFYNEPENLDWYKIVDGQLHIKLLPAKATDKGHCAFIARRQQHHNFNVETEIFFHPKNETEVAGLMTGIKNTNHIRVEISKPGNETMATLYYVSPHGEKNVARVNVPTGNHYFLRLEARGWNFQFYIGTKKNKWVKLGGLQDARIMSSEIAKGFTGSYVGMYASSNGNTSDNWCRFEYFMYEPYHNN</sequence>
<name>A0A0D8JEI0_9BACT</name>
<dbReference type="EMBL" id="JRHC01000001">
    <property type="protein sequence ID" value="KJF45305.1"/>
    <property type="molecule type" value="Genomic_DNA"/>
</dbReference>
<dbReference type="InterPro" id="IPR041542">
    <property type="entry name" value="GH43_C2"/>
</dbReference>
<keyword evidence="9" id="KW-1185">Reference proteome</keyword>
<dbReference type="InterPro" id="IPR013320">
    <property type="entry name" value="ConA-like_dom_sf"/>
</dbReference>
<keyword evidence="3 6" id="KW-0326">Glycosidase</keyword>
<evidence type="ECO:0000313" key="9">
    <source>
        <dbReference type="Proteomes" id="UP000032544"/>
    </source>
</evidence>
<organism evidence="8 9">
    <name type="scientific">Draconibacterium sediminis</name>
    <dbReference type="NCBI Taxonomy" id="1544798"/>
    <lineage>
        <taxon>Bacteria</taxon>
        <taxon>Pseudomonadati</taxon>
        <taxon>Bacteroidota</taxon>
        <taxon>Bacteroidia</taxon>
        <taxon>Marinilabiliales</taxon>
        <taxon>Prolixibacteraceae</taxon>
        <taxon>Draconibacterium</taxon>
    </lineage>
</organism>
<evidence type="ECO:0000259" key="7">
    <source>
        <dbReference type="Pfam" id="PF17851"/>
    </source>
</evidence>
<keyword evidence="2 6" id="KW-0378">Hydrolase</keyword>
<evidence type="ECO:0000313" key="8">
    <source>
        <dbReference type="EMBL" id="KJF45305.1"/>
    </source>
</evidence>
<evidence type="ECO:0000256" key="1">
    <source>
        <dbReference type="ARBA" id="ARBA00009865"/>
    </source>
</evidence>
<dbReference type="Proteomes" id="UP000032544">
    <property type="component" value="Unassembled WGS sequence"/>
</dbReference>
<evidence type="ECO:0000256" key="4">
    <source>
        <dbReference type="PIRSR" id="PIRSR606710-1"/>
    </source>
</evidence>
<feature type="active site" description="Proton donor" evidence="4">
    <location>
        <position position="191"/>
    </location>
</feature>
<dbReference type="Pfam" id="PF04616">
    <property type="entry name" value="Glyco_hydro_43"/>
    <property type="match status" value="1"/>
</dbReference>
<dbReference type="GO" id="GO:0005975">
    <property type="term" value="P:carbohydrate metabolic process"/>
    <property type="evidence" value="ECO:0007669"/>
    <property type="project" value="InterPro"/>
</dbReference>
<dbReference type="InterPro" id="IPR023296">
    <property type="entry name" value="Glyco_hydro_beta-prop_sf"/>
</dbReference>
<dbReference type="InterPro" id="IPR051795">
    <property type="entry name" value="Glycosyl_Hydrlase_43"/>
</dbReference>
<dbReference type="Gene3D" id="2.60.120.200">
    <property type="match status" value="1"/>
</dbReference>
<comment type="caution">
    <text evidence="8">The sequence shown here is derived from an EMBL/GenBank/DDBJ whole genome shotgun (WGS) entry which is preliminary data.</text>
</comment>